<dbReference type="AlphaFoldDB" id="A0A4Y1WUT2"/>
<dbReference type="KEGG" id="acou:A5CBH24_13420"/>
<dbReference type="InterPro" id="IPR052514">
    <property type="entry name" value="SAM-dependent_MTase"/>
</dbReference>
<name>A0A4Y1WUT2_9BACT</name>
<gene>
    <name evidence="1" type="ORF">A5CBH24_13420</name>
</gene>
<protein>
    <submittedName>
        <fullName evidence="1">Uncharacterized protein</fullName>
    </submittedName>
</protein>
<dbReference type="InterPro" id="IPR006342">
    <property type="entry name" value="FkbM_mtfrase"/>
</dbReference>
<keyword evidence="2" id="KW-1185">Reference proteome</keyword>
<reference evidence="2" key="1">
    <citation type="submission" date="2019-06" db="EMBL/GenBank/DDBJ databases">
        <title>Alistipes onderdonkii subsp. vulgaris subsp. nov., Alistipes dispar sp. nov. and Alistipes communis sp. nov., isolated from human faeces, and creation of Alistipes onderdonkii subsp. onderdonkii subsp. nov.</title>
        <authorList>
            <person name="Sakamoto M."/>
            <person name="Ikeyama N."/>
            <person name="Ogata Y."/>
            <person name="Suda W."/>
            <person name="Iino T."/>
            <person name="Hattori M."/>
            <person name="Ohkuma M."/>
        </authorList>
    </citation>
    <scope>NUCLEOTIDE SEQUENCE [LARGE SCALE GENOMIC DNA]</scope>
    <source>
        <strain evidence="2">5CBH24</strain>
    </source>
</reference>
<dbReference type="OrthoDB" id="9812600at2"/>
<dbReference type="GeneID" id="78342063"/>
<sequence length="245" mass="27535">MNRLLHKLLYRILPLGGYLQTVSAMFFLSHRLGIGRHAPATEYTFHLDRLMRAGDLAIDIGANLGYYARLMSRIAGRNGHVYAVEPVAPIRRVLERNLSGCGNVDILPYALGAAEGEIRMGNATVRTGGYFGTGQNFVMEAGAEADVEFTAEMRRGSELFGHLTRIDFIKCDVEGYEVVIMEEMRPLLERFRPTVLIETGGENRDRIVALFTELGYDAYTLHRGQEIPLRAGSKKDIIFRPKKKR</sequence>
<dbReference type="SUPFAM" id="SSF53335">
    <property type="entry name" value="S-adenosyl-L-methionine-dependent methyltransferases"/>
    <property type="match status" value="1"/>
</dbReference>
<dbReference type="PANTHER" id="PTHR34203">
    <property type="entry name" value="METHYLTRANSFERASE, FKBM FAMILY PROTEIN"/>
    <property type="match status" value="1"/>
</dbReference>
<evidence type="ECO:0000313" key="2">
    <source>
        <dbReference type="Proteomes" id="UP000318946"/>
    </source>
</evidence>
<dbReference type="InterPro" id="IPR029063">
    <property type="entry name" value="SAM-dependent_MTases_sf"/>
</dbReference>
<dbReference type="RefSeq" id="WP_019130523.1">
    <property type="nucleotide sequence ID" value="NZ_AP019735.1"/>
</dbReference>
<dbReference type="Gene3D" id="3.40.50.150">
    <property type="entry name" value="Vaccinia Virus protein VP39"/>
    <property type="match status" value="1"/>
</dbReference>
<dbReference type="Proteomes" id="UP000318946">
    <property type="component" value="Chromosome"/>
</dbReference>
<accession>A0A4Y1WUT2</accession>
<evidence type="ECO:0000313" key="1">
    <source>
        <dbReference type="EMBL" id="BBL04029.1"/>
    </source>
</evidence>
<dbReference type="Pfam" id="PF05050">
    <property type="entry name" value="Methyltransf_21"/>
    <property type="match status" value="1"/>
</dbReference>
<dbReference type="NCBIfam" id="TIGR01444">
    <property type="entry name" value="fkbM_fam"/>
    <property type="match status" value="1"/>
</dbReference>
<dbReference type="EMBL" id="AP019735">
    <property type="protein sequence ID" value="BBL04029.1"/>
    <property type="molecule type" value="Genomic_DNA"/>
</dbReference>
<organism evidence="1 2">
    <name type="scientific">Alistipes communis</name>
    <dbReference type="NCBI Taxonomy" id="2585118"/>
    <lineage>
        <taxon>Bacteria</taxon>
        <taxon>Pseudomonadati</taxon>
        <taxon>Bacteroidota</taxon>
        <taxon>Bacteroidia</taxon>
        <taxon>Bacteroidales</taxon>
        <taxon>Rikenellaceae</taxon>
        <taxon>Alistipes</taxon>
    </lineage>
</organism>
<proteinExistence type="predicted"/>
<dbReference type="PANTHER" id="PTHR34203:SF15">
    <property type="entry name" value="SLL1173 PROTEIN"/>
    <property type="match status" value="1"/>
</dbReference>